<reference evidence="1" key="1">
    <citation type="submission" date="2023-07" db="EMBL/GenBank/DDBJ databases">
        <title>Sorghum-associated microbial communities from plants grown in Nebraska, USA.</title>
        <authorList>
            <person name="Schachtman D."/>
        </authorList>
    </citation>
    <scope>NUCLEOTIDE SEQUENCE</scope>
    <source>
        <strain evidence="1">DS2360</strain>
    </source>
</reference>
<gene>
    <name evidence="1" type="ORF">J2787_003124</name>
</gene>
<dbReference type="AlphaFoldDB" id="A0AAE4C455"/>
<sequence length="58" mass="6666">MSLKNLEIYKSHIQEYGFTVINTIFSPEEIDKISCVLENIDQKKISGNLKTCLLLDSF</sequence>
<protein>
    <recommendedName>
        <fullName evidence="3">Phytanoyl-CoA dioxygenase</fullName>
    </recommendedName>
</protein>
<comment type="caution">
    <text evidence="1">The sequence shown here is derived from an EMBL/GenBank/DDBJ whole genome shotgun (WGS) entry which is preliminary data.</text>
</comment>
<dbReference type="Proteomes" id="UP001184861">
    <property type="component" value="Unassembled WGS sequence"/>
</dbReference>
<name>A0AAE4C455_9FLAO</name>
<evidence type="ECO:0000313" key="1">
    <source>
        <dbReference type="EMBL" id="MDR6527732.1"/>
    </source>
</evidence>
<evidence type="ECO:0008006" key="3">
    <source>
        <dbReference type="Google" id="ProtNLM"/>
    </source>
</evidence>
<dbReference type="EMBL" id="JAVDQY010000003">
    <property type="protein sequence ID" value="MDR6527732.1"/>
    <property type="molecule type" value="Genomic_DNA"/>
</dbReference>
<accession>A0AAE4C455</accession>
<organism evidence="1 2">
    <name type="scientific">Chryseobacterium rhizosphaerae</name>
    <dbReference type="NCBI Taxonomy" id="395937"/>
    <lineage>
        <taxon>Bacteria</taxon>
        <taxon>Pseudomonadati</taxon>
        <taxon>Bacteroidota</taxon>
        <taxon>Flavobacteriia</taxon>
        <taxon>Flavobacteriales</taxon>
        <taxon>Weeksellaceae</taxon>
        <taxon>Chryseobacterium group</taxon>
        <taxon>Chryseobacterium</taxon>
    </lineage>
</organism>
<proteinExistence type="predicted"/>
<evidence type="ECO:0000313" key="2">
    <source>
        <dbReference type="Proteomes" id="UP001184861"/>
    </source>
</evidence>